<protein>
    <recommendedName>
        <fullName evidence="3">Sel1 repeat family protein</fullName>
    </recommendedName>
</protein>
<dbReference type="PANTHER" id="PTHR43628">
    <property type="entry name" value="ACTIVATOR OF C KINASE PROTEIN 1-RELATED"/>
    <property type="match status" value="1"/>
</dbReference>
<dbReference type="Proteomes" id="UP000675880">
    <property type="component" value="Unassembled WGS sequence"/>
</dbReference>
<dbReference type="PANTHER" id="PTHR43628:SF1">
    <property type="entry name" value="CHITIN SYNTHASE REGULATORY FACTOR 2-RELATED"/>
    <property type="match status" value="1"/>
</dbReference>
<dbReference type="EMBL" id="CAJNBJ010000017">
    <property type="protein sequence ID" value="CAE6769218.1"/>
    <property type="molecule type" value="Genomic_DNA"/>
</dbReference>
<keyword evidence="2" id="KW-1185">Reference proteome</keyword>
<comment type="caution">
    <text evidence="1">The sequence shown here is derived from an EMBL/GenBank/DDBJ whole genome shotgun (WGS) entry which is preliminary data.</text>
</comment>
<dbReference type="SUPFAM" id="SSF81901">
    <property type="entry name" value="HCP-like"/>
    <property type="match status" value="1"/>
</dbReference>
<evidence type="ECO:0000313" key="1">
    <source>
        <dbReference type="EMBL" id="CAE6769218.1"/>
    </source>
</evidence>
<evidence type="ECO:0008006" key="3">
    <source>
        <dbReference type="Google" id="ProtNLM"/>
    </source>
</evidence>
<dbReference type="RefSeq" id="WP_213043049.1">
    <property type="nucleotide sequence ID" value="NZ_CAJNBJ010000017.1"/>
</dbReference>
<dbReference type="InterPro" id="IPR006597">
    <property type="entry name" value="Sel1-like"/>
</dbReference>
<reference evidence="1 2" key="1">
    <citation type="submission" date="2021-02" db="EMBL/GenBank/DDBJ databases">
        <authorList>
            <person name="Han P."/>
        </authorList>
    </citation>
    <scope>NUCLEOTIDE SEQUENCE [LARGE SCALE GENOMIC DNA]</scope>
    <source>
        <strain evidence="1">Candidatus Nitrospira sp. ZN2</strain>
    </source>
</reference>
<dbReference type="Gene3D" id="1.25.40.10">
    <property type="entry name" value="Tetratricopeptide repeat domain"/>
    <property type="match status" value="1"/>
</dbReference>
<accession>A0ABN7LV39</accession>
<name>A0ABN7LV39_9BACT</name>
<organism evidence="1 2">
    <name type="scientific">Nitrospira defluvii</name>
    <dbReference type="NCBI Taxonomy" id="330214"/>
    <lineage>
        <taxon>Bacteria</taxon>
        <taxon>Pseudomonadati</taxon>
        <taxon>Nitrospirota</taxon>
        <taxon>Nitrospiria</taxon>
        <taxon>Nitrospirales</taxon>
        <taxon>Nitrospiraceae</taxon>
        <taxon>Nitrospira</taxon>
    </lineage>
</organism>
<dbReference type="InterPro" id="IPR052945">
    <property type="entry name" value="Mitotic_Regulator"/>
</dbReference>
<proteinExistence type="predicted"/>
<dbReference type="InterPro" id="IPR011990">
    <property type="entry name" value="TPR-like_helical_dom_sf"/>
</dbReference>
<gene>
    <name evidence="1" type="ORF">NSPZN2_40193</name>
</gene>
<evidence type="ECO:0000313" key="2">
    <source>
        <dbReference type="Proteomes" id="UP000675880"/>
    </source>
</evidence>
<sequence>MTERRLWGAILAAVMVLLCGWMPFALTDPASDNQLQTLAGQGDANAQWMLGQALLTGSLGTTDENEAVRWFQLAADQGHALAQRDLGMLYEQGQGVTQDRLEAFFWYSLASRQDSGRARLRRDALAGMLTPDQREAIATRMKAWRPRK</sequence>
<dbReference type="SMART" id="SM00671">
    <property type="entry name" value="SEL1"/>
    <property type="match status" value="2"/>
</dbReference>
<dbReference type="Pfam" id="PF08238">
    <property type="entry name" value="Sel1"/>
    <property type="match status" value="2"/>
</dbReference>